<dbReference type="Proteomes" id="UP001145114">
    <property type="component" value="Unassembled WGS sequence"/>
</dbReference>
<protein>
    <submittedName>
        <fullName evidence="1">Uncharacterized protein</fullName>
    </submittedName>
</protein>
<sequence>MSPKLKDRVYYTIQYEDEDWEALKAHLIKQFDSQDRLRFQQELEWLVKKKWRLEDVEKNSNQFTYLWHQAHGKTQDNNQKTSLYLEALLDELVWAARSEIHDRADLHPFAEVLEITNGKMRGPSIMTPTPMELEMLME</sequence>
<accession>A0ACC1HED4</accession>
<keyword evidence="2" id="KW-1185">Reference proteome</keyword>
<reference evidence="1" key="1">
    <citation type="submission" date="2022-06" db="EMBL/GenBank/DDBJ databases">
        <title>Phylogenomic reconstructions and comparative analyses of Kickxellomycotina fungi.</title>
        <authorList>
            <person name="Reynolds N.K."/>
            <person name="Stajich J.E."/>
            <person name="Barry K."/>
            <person name="Grigoriev I.V."/>
            <person name="Crous P."/>
            <person name="Smith M.E."/>
        </authorList>
    </citation>
    <scope>NUCLEOTIDE SEQUENCE</scope>
    <source>
        <strain evidence="1">RSA 2271</strain>
    </source>
</reference>
<name>A0ACC1HED4_9FUNG</name>
<comment type="caution">
    <text evidence="1">The sequence shown here is derived from an EMBL/GenBank/DDBJ whole genome shotgun (WGS) entry which is preliminary data.</text>
</comment>
<dbReference type="EMBL" id="JAMZIH010006670">
    <property type="protein sequence ID" value="KAJ1673691.1"/>
    <property type="molecule type" value="Genomic_DNA"/>
</dbReference>
<proteinExistence type="predicted"/>
<evidence type="ECO:0000313" key="1">
    <source>
        <dbReference type="EMBL" id="KAJ1673691.1"/>
    </source>
</evidence>
<organism evidence="1 2">
    <name type="scientific">Spiromyces aspiralis</name>
    <dbReference type="NCBI Taxonomy" id="68401"/>
    <lineage>
        <taxon>Eukaryota</taxon>
        <taxon>Fungi</taxon>
        <taxon>Fungi incertae sedis</taxon>
        <taxon>Zoopagomycota</taxon>
        <taxon>Kickxellomycotina</taxon>
        <taxon>Kickxellomycetes</taxon>
        <taxon>Kickxellales</taxon>
        <taxon>Kickxellaceae</taxon>
        <taxon>Spiromyces</taxon>
    </lineage>
</organism>
<evidence type="ECO:0000313" key="2">
    <source>
        <dbReference type="Proteomes" id="UP001145114"/>
    </source>
</evidence>
<gene>
    <name evidence="1" type="ORF">EV182_004747</name>
</gene>